<dbReference type="PANTHER" id="PTHR46191:SF2">
    <property type="entry name" value="HALOACID DEHALOGENASE-LIKE HYDROLASE DOMAIN-CONTAINING PROTEIN 3"/>
    <property type="match status" value="1"/>
</dbReference>
<dbReference type="AlphaFoldDB" id="A0AAN9AXP1"/>
<evidence type="ECO:0000313" key="1">
    <source>
        <dbReference type="EMBL" id="KAK7094992.1"/>
    </source>
</evidence>
<dbReference type="GO" id="GO:0005634">
    <property type="term" value="C:nucleus"/>
    <property type="evidence" value="ECO:0007669"/>
    <property type="project" value="TreeGrafter"/>
</dbReference>
<dbReference type="InterPro" id="IPR011949">
    <property type="entry name" value="HAD-SF_hydro_IA_REG-2-like"/>
</dbReference>
<dbReference type="InterPro" id="IPR023214">
    <property type="entry name" value="HAD_sf"/>
</dbReference>
<name>A0AAN9AXP1_9CAEN</name>
<dbReference type="Pfam" id="PF00702">
    <property type="entry name" value="Hydrolase"/>
    <property type="match status" value="1"/>
</dbReference>
<reference evidence="1 2" key="1">
    <citation type="submission" date="2024-02" db="EMBL/GenBank/DDBJ databases">
        <title>Chromosome-scale genome assembly of the rough periwinkle Littorina saxatilis.</title>
        <authorList>
            <person name="De Jode A."/>
            <person name="Faria R."/>
            <person name="Formenti G."/>
            <person name="Sims Y."/>
            <person name="Smith T.P."/>
            <person name="Tracey A."/>
            <person name="Wood J.M.D."/>
            <person name="Zagrodzka Z.B."/>
            <person name="Johannesson K."/>
            <person name="Butlin R.K."/>
            <person name="Leder E.H."/>
        </authorList>
    </citation>
    <scope>NUCLEOTIDE SEQUENCE [LARGE SCALE GENOMIC DNA]</scope>
    <source>
        <strain evidence="1">Snail1</strain>
        <tissue evidence="1">Muscle</tissue>
    </source>
</reference>
<proteinExistence type="predicted"/>
<comment type="caution">
    <text evidence="1">The sequence shown here is derived from an EMBL/GenBank/DDBJ whole genome shotgun (WGS) entry which is preliminary data.</text>
</comment>
<dbReference type="CDD" id="cd16415">
    <property type="entry name" value="HAD_dREG-2_like"/>
    <property type="match status" value="1"/>
</dbReference>
<gene>
    <name evidence="1" type="ORF">V1264_006461</name>
</gene>
<dbReference type="InterPro" id="IPR051828">
    <property type="entry name" value="HAD-like_hydrolase_domain"/>
</dbReference>
<dbReference type="PANTHER" id="PTHR46191">
    <property type="match status" value="1"/>
</dbReference>
<evidence type="ECO:0000313" key="2">
    <source>
        <dbReference type="Proteomes" id="UP001374579"/>
    </source>
</evidence>
<organism evidence="1 2">
    <name type="scientific">Littorina saxatilis</name>
    <dbReference type="NCBI Taxonomy" id="31220"/>
    <lineage>
        <taxon>Eukaryota</taxon>
        <taxon>Metazoa</taxon>
        <taxon>Spiralia</taxon>
        <taxon>Lophotrochozoa</taxon>
        <taxon>Mollusca</taxon>
        <taxon>Gastropoda</taxon>
        <taxon>Caenogastropoda</taxon>
        <taxon>Littorinimorpha</taxon>
        <taxon>Littorinoidea</taxon>
        <taxon>Littorinidae</taxon>
        <taxon>Littorina</taxon>
    </lineage>
</organism>
<sequence>MTAPLLIRLITVDITNTMIRVIGSPGKHYAIVAKRYGIDADEEALTGSFLRHYKEYCGKYPNFGASVDMSAYNWWNSLVFDTFHTIGVRDEEIMAKVAKDLYHYYATKIAWELLPGTLEALQELQKFDVKIGVISNYDHRLYKVLKEMDLRKYFDFVLPSYVVGAEKPDPLIFQRALEDANVKAEEAVHFGDNIEKDFIGARNAGIAAFLLESKGVNHKFLDDRFVVRTVGEFVKAISPFLLLRENSST</sequence>
<keyword evidence="2" id="KW-1185">Reference proteome</keyword>
<dbReference type="InterPro" id="IPR036412">
    <property type="entry name" value="HAD-like_sf"/>
</dbReference>
<dbReference type="PRINTS" id="PR00413">
    <property type="entry name" value="HADHALOGNASE"/>
</dbReference>
<dbReference type="NCBIfam" id="TIGR01549">
    <property type="entry name" value="HAD-SF-IA-v1"/>
    <property type="match status" value="1"/>
</dbReference>
<dbReference type="Proteomes" id="UP001374579">
    <property type="component" value="Unassembled WGS sequence"/>
</dbReference>
<dbReference type="EMBL" id="JBAMIC010000018">
    <property type="protein sequence ID" value="KAK7094992.1"/>
    <property type="molecule type" value="Genomic_DNA"/>
</dbReference>
<accession>A0AAN9AXP1</accession>
<dbReference type="NCBIfam" id="TIGR02252">
    <property type="entry name" value="DREG-2"/>
    <property type="match status" value="1"/>
</dbReference>
<dbReference type="InterPro" id="IPR044924">
    <property type="entry name" value="HAD-SF_hydro_IA_REG-2-like_cap"/>
</dbReference>
<protein>
    <submittedName>
        <fullName evidence="1">Uncharacterized protein</fullName>
    </submittedName>
</protein>
<dbReference type="Gene3D" id="1.10.150.720">
    <property type="entry name" value="Haloacid dehalogenase-like hydrolase"/>
    <property type="match status" value="1"/>
</dbReference>
<dbReference type="InterPro" id="IPR006439">
    <property type="entry name" value="HAD-SF_hydro_IA"/>
</dbReference>
<dbReference type="Gene3D" id="3.40.50.1000">
    <property type="entry name" value="HAD superfamily/HAD-like"/>
    <property type="match status" value="1"/>
</dbReference>
<dbReference type="NCBIfam" id="TIGR01509">
    <property type="entry name" value="HAD-SF-IA-v3"/>
    <property type="match status" value="1"/>
</dbReference>
<dbReference type="SFLD" id="SFLDG01129">
    <property type="entry name" value="C1.5:_HAD__Beta-PGM__Phosphata"/>
    <property type="match status" value="1"/>
</dbReference>
<dbReference type="SUPFAM" id="SSF56784">
    <property type="entry name" value="HAD-like"/>
    <property type="match status" value="1"/>
</dbReference>
<dbReference type="SFLD" id="SFLDS00003">
    <property type="entry name" value="Haloacid_Dehalogenase"/>
    <property type="match status" value="1"/>
</dbReference>